<dbReference type="STRING" id="1235802.C823_03329"/>
<evidence type="ECO:0000313" key="3">
    <source>
        <dbReference type="Proteomes" id="UP000012589"/>
    </source>
</evidence>
<reference evidence="2 3" key="1">
    <citation type="journal article" date="2014" name="Genome Announc.">
        <title>Draft genome sequences of the altered schaedler flora, a defined bacterial community from gnotobiotic mice.</title>
        <authorList>
            <person name="Wannemuehler M.J."/>
            <person name="Overstreet A.M."/>
            <person name="Ward D.V."/>
            <person name="Phillips G.J."/>
        </authorList>
    </citation>
    <scope>NUCLEOTIDE SEQUENCE [LARGE SCALE GENOMIC DNA]</scope>
    <source>
        <strain evidence="2 3">ASF492</strain>
    </source>
</reference>
<keyword evidence="1" id="KW-1133">Transmembrane helix</keyword>
<feature type="transmembrane region" description="Helical" evidence="1">
    <location>
        <begin position="70"/>
        <end position="99"/>
    </location>
</feature>
<organism evidence="2 3">
    <name type="scientific">Eubacterium plexicaudatum ASF492</name>
    <dbReference type="NCBI Taxonomy" id="1235802"/>
    <lineage>
        <taxon>Bacteria</taxon>
        <taxon>Bacillati</taxon>
        <taxon>Bacillota</taxon>
        <taxon>Clostridia</taxon>
        <taxon>Eubacteriales</taxon>
        <taxon>Eubacteriaceae</taxon>
        <taxon>Eubacterium</taxon>
    </lineage>
</organism>
<dbReference type="eggNOG" id="COG5523">
    <property type="taxonomic scope" value="Bacteria"/>
</dbReference>
<keyword evidence="3" id="KW-1185">Reference proteome</keyword>
<evidence type="ECO:0000313" key="2">
    <source>
        <dbReference type="EMBL" id="EMZ24066.1"/>
    </source>
</evidence>
<dbReference type="PANTHER" id="PTHR40076:SF1">
    <property type="entry name" value="MEMBRANE PROTEIN"/>
    <property type="match status" value="1"/>
</dbReference>
<dbReference type="Pfam" id="PF06161">
    <property type="entry name" value="DUF975"/>
    <property type="match status" value="1"/>
</dbReference>
<gene>
    <name evidence="2" type="ORF">C823_03329</name>
</gene>
<evidence type="ECO:0000256" key="1">
    <source>
        <dbReference type="SAM" id="Phobius"/>
    </source>
</evidence>
<dbReference type="PANTHER" id="PTHR40076">
    <property type="entry name" value="MEMBRANE PROTEIN-RELATED"/>
    <property type="match status" value="1"/>
</dbReference>
<evidence type="ECO:0008006" key="4">
    <source>
        <dbReference type="Google" id="ProtNLM"/>
    </source>
</evidence>
<comment type="caution">
    <text evidence="2">The sequence shown here is derived from an EMBL/GenBank/DDBJ whole genome shotgun (WGS) entry which is preliminary data.</text>
</comment>
<dbReference type="HOGENOM" id="CLU_045673_0_0_9"/>
<protein>
    <recommendedName>
        <fullName evidence="4">DUF975 family protein</fullName>
    </recommendedName>
</protein>
<dbReference type="PATRIC" id="fig|1235802.3.peg.3512"/>
<feature type="transmembrane region" description="Helical" evidence="1">
    <location>
        <begin position="144"/>
        <end position="162"/>
    </location>
</feature>
<dbReference type="Proteomes" id="UP000012589">
    <property type="component" value="Unassembled WGS sequence"/>
</dbReference>
<dbReference type="OrthoDB" id="9784844at2"/>
<dbReference type="EMBL" id="AQFT01000100">
    <property type="protein sequence ID" value="EMZ24066.1"/>
    <property type="molecule type" value="Genomic_DNA"/>
</dbReference>
<feature type="transmembrane region" description="Helical" evidence="1">
    <location>
        <begin position="198"/>
        <end position="222"/>
    </location>
</feature>
<name>N2A791_9FIRM</name>
<keyword evidence="1" id="KW-0812">Transmembrane</keyword>
<dbReference type="AlphaFoldDB" id="N2A791"/>
<dbReference type="InterPro" id="IPR010380">
    <property type="entry name" value="DUF975"/>
</dbReference>
<keyword evidence="1" id="KW-0472">Membrane</keyword>
<sequence>MDWNRLELKADSKSLMRLNYWPFVLVAFIHAVVAGSSAGKSSTTNAAKNWQNLHGDGYYGYDGYVMVRDIVGILLPFLGMAFATVLGMWALMIAVNIFVMHPIEVGCKRYMVLARSVKPEFQEMVFVFKNCYANVVKTMFLRNLYMVLWTLLFLIPGIVKSYEYRMIPYLMAEYPDMASDEAFRISREMMMGNKWETFVLDLSFLGWNILSALTLGLVGIFYSGPYQMLTNAALYLKLKKKHPCFGYVQPDDNYYFQK</sequence>
<proteinExistence type="predicted"/>
<accession>N2A791</accession>